<comment type="subcellular location">
    <subcellularLocation>
        <location evidence="1 8">Secreted</location>
    </subcellularLocation>
</comment>
<evidence type="ECO:0000256" key="4">
    <source>
        <dbReference type="ARBA" id="ARBA00022525"/>
    </source>
</evidence>
<dbReference type="GO" id="GO:0008083">
    <property type="term" value="F:growth factor activity"/>
    <property type="evidence" value="ECO:0007669"/>
    <property type="project" value="UniProtKB-KW"/>
</dbReference>
<evidence type="ECO:0000256" key="2">
    <source>
        <dbReference type="ARBA" id="ARBA00010665"/>
    </source>
</evidence>
<comment type="similarity">
    <text evidence="2 8">Belongs to the intercrine alpha (chemokine CxC) family.</text>
</comment>
<organism evidence="10 11">
    <name type="scientific">Camelus dromedarius</name>
    <name type="common">Dromedary</name>
    <name type="synonym">Arabian camel</name>
    <dbReference type="NCBI Taxonomy" id="9838"/>
    <lineage>
        <taxon>Eukaryota</taxon>
        <taxon>Metazoa</taxon>
        <taxon>Chordata</taxon>
        <taxon>Craniata</taxon>
        <taxon>Vertebrata</taxon>
        <taxon>Euteleostomi</taxon>
        <taxon>Mammalia</taxon>
        <taxon>Eutheria</taxon>
        <taxon>Laurasiatheria</taxon>
        <taxon>Artiodactyla</taxon>
        <taxon>Tylopoda</taxon>
        <taxon>Camelidae</taxon>
        <taxon>Camelus</taxon>
    </lineage>
</organism>
<dbReference type="InterPro" id="IPR018048">
    <property type="entry name" value="Chemokine_CXC_CS"/>
</dbReference>
<evidence type="ECO:0000313" key="11">
    <source>
        <dbReference type="Proteomes" id="UP000299084"/>
    </source>
</evidence>
<keyword evidence="8" id="KW-0145">Chemotaxis</keyword>
<dbReference type="GO" id="GO:0042119">
    <property type="term" value="P:neutrophil activation"/>
    <property type="evidence" value="ECO:0007669"/>
    <property type="project" value="UniProtKB-ARBA"/>
</dbReference>
<dbReference type="GO" id="GO:0006954">
    <property type="term" value="P:inflammatory response"/>
    <property type="evidence" value="ECO:0007669"/>
    <property type="project" value="UniProtKB-KW"/>
</dbReference>
<dbReference type="AlphaFoldDB" id="A0A5N4EHN4"/>
<dbReference type="PRINTS" id="PR00436">
    <property type="entry name" value="INTERLEUKIN8"/>
</dbReference>
<gene>
    <name evidence="10" type="ORF">Cadr_000001890</name>
</gene>
<dbReference type="GO" id="GO:0008009">
    <property type="term" value="F:chemokine activity"/>
    <property type="evidence" value="ECO:0007669"/>
    <property type="project" value="InterPro"/>
</dbReference>
<keyword evidence="8" id="KW-0732">Signal</keyword>
<dbReference type="PANTHER" id="PTHR12015:SF192">
    <property type="entry name" value="GROWTH-REGULATED ALPHA PROTEIN"/>
    <property type="match status" value="1"/>
</dbReference>
<dbReference type="GO" id="GO:0005615">
    <property type="term" value="C:extracellular space"/>
    <property type="evidence" value="ECO:0007669"/>
    <property type="project" value="UniProtKB-UniRule"/>
</dbReference>
<dbReference type="EMBL" id="JWIN03000002">
    <property type="protein sequence ID" value="KAB1282942.1"/>
    <property type="molecule type" value="Genomic_DNA"/>
</dbReference>
<evidence type="ECO:0000256" key="8">
    <source>
        <dbReference type="RuleBase" id="RU361149"/>
    </source>
</evidence>
<dbReference type="InterPro" id="IPR036048">
    <property type="entry name" value="Interleukin_8-like_sf"/>
</dbReference>
<keyword evidence="7" id="KW-0395">Inflammatory response</keyword>
<dbReference type="PROSITE" id="PS00471">
    <property type="entry name" value="SMALL_CYTOKINES_CXC"/>
    <property type="match status" value="1"/>
</dbReference>
<dbReference type="FunFam" id="2.40.50.40:FF:000004">
    <property type="entry name" value="C-X-C motif chemokine"/>
    <property type="match status" value="1"/>
</dbReference>
<evidence type="ECO:0000256" key="6">
    <source>
        <dbReference type="ARBA" id="ARBA00023157"/>
    </source>
</evidence>
<evidence type="ECO:0000256" key="5">
    <source>
        <dbReference type="ARBA" id="ARBA00023030"/>
    </source>
</evidence>
<dbReference type="InterPro" id="IPR033899">
    <property type="entry name" value="CXC_Chemokine_domain"/>
</dbReference>
<keyword evidence="6" id="KW-1015">Disulfide bond</keyword>
<dbReference type="Proteomes" id="UP000299084">
    <property type="component" value="Unassembled WGS sequence"/>
</dbReference>
<dbReference type="Pfam" id="PF00048">
    <property type="entry name" value="IL8"/>
    <property type="match status" value="1"/>
</dbReference>
<dbReference type="InterPro" id="IPR001811">
    <property type="entry name" value="Chemokine_IL8-like_dom"/>
</dbReference>
<dbReference type="InterPro" id="IPR039809">
    <property type="entry name" value="Chemokine_b/g/d"/>
</dbReference>
<dbReference type="CDD" id="cd00273">
    <property type="entry name" value="Chemokine_CXC"/>
    <property type="match status" value="1"/>
</dbReference>
<evidence type="ECO:0000256" key="3">
    <source>
        <dbReference type="ARBA" id="ARBA00022514"/>
    </source>
</evidence>
<dbReference type="GO" id="GO:0006955">
    <property type="term" value="P:immune response"/>
    <property type="evidence" value="ECO:0007669"/>
    <property type="project" value="InterPro"/>
</dbReference>
<comment type="caution">
    <text evidence="10">The sequence shown here is derived from an EMBL/GenBank/DDBJ whole genome shotgun (WGS) entry which is preliminary data.</text>
</comment>
<sequence length="184" mass="20273">MARTANPAAPRLLRAALLLLLLVAAGRRAAGAPVVTELRCHCLQTVQGIHFKNIQSLTVTPPGPHCGQTEVIATLKNGQEVCLNPAAPLVKKIVDKMLNKSPVKRKRDDQGRHEQIRWTCTQNSKLELKEICSVGHKTYTCTEPPSQCPNTADTEEEREARFLNISPVHITLRGLWLTSDSSII</sequence>
<dbReference type="STRING" id="9838.ENSCDRP00005000083"/>
<evidence type="ECO:0000256" key="7">
    <source>
        <dbReference type="ARBA" id="ARBA00023198"/>
    </source>
</evidence>
<keyword evidence="3 8" id="KW-0202">Cytokine</keyword>
<evidence type="ECO:0000313" key="10">
    <source>
        <dbReference type="EMBL" id="KAB1282942.1"/>
    </source>
</evidence>
<evidence type="ECO:0000259" key="9">
    <source>
        <dbReference type="SMART" id="SM00199"/>
    </source>
</evidence>
<keyword evidence="4 8" id="KW-0964">Secreted</keyword>
<dbReference type="InterPro" id="IPR001089">
    <property type="entry name" value="Chemokine_CXC"/>
</dbReference>
<keyword evidence="11" id="KW-1185">Reference proteome</keyword>
<proteinExistence type="inferred from homology"/>
<dbReference type="SMART" id="SM00199">
    <property type="entry name" value="SCY"/>
    <property type="match status" value="1"/>
</dbReference>
<dbReference type="SUPFAM" id="SSF54117">
    <property type="entry name" value="Interleukin 8-like chemokines"/>
    <property type="match status" value="1"/>
</dbReference>
<dbReference type="Gene3D" id="2.40.50.40">
    <property type="match status" value="1"/>
</dbReference>
<accession>A0A5N4EHN4</accession>
<keyword evidence="5" id="KW-0339">Growth factor</keyword>
<feature type="signal peptide" evidence="8">
    <location>
        <begin position="1"/>
        <end position="31"/>
    </location>
</feature>
<feature type="chain" id="PRO_5024513149" description="C-X-C motif chemokine" evidence="8">
    <location>
        <begin position="32"/>
        <end position="184"/>
    </location>
</feature>
<dbReference type="PANTHER" id="PTHR12015">
    <property type="entry name" value="SMALL INDUCIBLE CYTOKINE A"/>
    <property type="match status" value="1"/>
</dbReference>
<dbReference type="PRINTS" id="PR00437">
    <property type="entry name" value="SMALLCYTKCXC"/>
</dbReference>
<reference evidence="10 11" key="1">
    <citation type="journal article" date="2019" name="Mol. Ecol. Resour.">
        <title>Improving Illumina assemblies with Hi-C and long reads: an example with the North African dromedary.</title>
        <authorList>
            <person name="Elbers J.P."/>
            <person name="Rogers M.F."/>
            <person name="Perelman P.L."/>
            <person name="Proskuryakova A.A."/>
            <person name="Serdyukova N.A."/>
            <person name="Johnson W.E."/>
            <person name="Horin P."/>
            <person name="Corander J."/>
            <person name="Murphy D."/>
            <person name="Burger P.A."/>
        </authorList>
    </citation>
    <scope>NUCLEOTIDE SEQUENCE [LARGE SCALE GENOMIC DNA]</scope>
    <source>
        <strain evidence="10">Drom800</strain>
        <tissue evidence="10">Blood</tissue>
    </source>
</reference>
<evidence type="ECO:0000256" key="1">
    <source>
        <dbReference type="ARBA" id="ARBA00004613"/>
    </source>
</evidence>
<name>A0A5N4EHN4_CAMDR</name>
<dbReference type="GO" id="GO:0030593">
    <property type="term" value="P:neutrophil chemotaxis"/>
    <property type="evidence" value="ECO:0007669"/>
    <property type="project" value="UniProtKB-ARBA"/>
</dbReference>
<protein>
    <recommendedName>
        <fullName evidence="8">C-X-C motif chemokine</fullName>
    </recommendedName>
</protein>
<feature type="domain" description="Chemokine interleukin-8-like" evidence="9">
    <location>
        <begin position="37"/>
        <end position="97"/>
    </location>
</feature>